<organism evidence="3 4">
    <name type="scientific">Papaver atlanticum</name>
    <dbReference type="NCBI Taxonomy" id="357466"/>
    <lineage>
        <taxon>Eukaryota</taxon>
        <taxon>Viridiplantae</taxon>
        <taxon>Streptophyta</taxon>
        <taxon>Embryophyta</taxon>
        <taxon>Tracheophyta</taxon>
        <taxon>Spermatophyta</taxon>
        <taxon>Magnoliopsida</taxon>
        <taxon>Ranunculales</taxon>
        <taxon>Papaveraceae</taxon>
        <taxon>Papaveroideae</taxon>
        <taxon>Papaver</taxon>
    </lineage>
</organism>
<feature type="repeat" description="PPR" evidence="2">
    <location>
        <begin position="453"/>
        <end position="487"/>
    </location>
</feature>
<dbReference type="FunFam" id="1.25.40.10:FF:000983">
    <property type="entry name" value="Pentatricopeptide repeat-containing protein, chloroplastic"/>
    <property type="match status" value="1"/>
</dbReference>
<evidence type="ECO:0000313" key="3">
    <source>
        <dbReference type="EMBL" id="KAI3842318.1"/>
    </source>
</evidence>
<keyword evidence="1" id="KW-0677">Repeat</keyword>
<feature type="repeat" description="PPR" evidence="2">
    <location>
        <begin position="554"/>
        <end position="588"/>
    </location>
</feature>
<dbReference type="PANTHER" id="PTHR24015:SF548">
    <property type="entry name" value="OS08G0340900 PROTEIN"/>
    <property type="match status" value="1"/>
</dbReference>
<dbReference type="AlphaFoldDB" id="A0AAD4RY19"/>
<feature type="repeat" description="PPR" evidence="2">
    <location>
        <begin position="119"/>
        <end position="153"/>
    </location>
</feature>
<dbReference type="Gene3D" id="1.25.40.10">
    <property type="entry name" value="Tetratricopeptide repeat domain"/>
    <property type="match status" value="5"/>
</dbReference>
<reference evidence="3" key="1">
    <citation type="submission" date="2022-04" db="EMBL/GenBank/DDBJ databases">
        <title>A functionally conserved STORR gene fusion in Papaver species that diverged 16.8 million years ago.</title>
        <authorList>
            <person name="Catania T."/>
        </authorList>
    </citation>
    <scope>NUCLEOTIDE SEQUENCE</scope>
    <source>
        <strain evidence="3">S-188037</strain>
    </source>
</reference>
<dbReference type="InterPro" id="IPR002885">
    <property type="entry name" value="PPR_rpt"/>
</dbReference>
<evidence type="ECO:0000313" key="4">
    <source>
        <dbReference type="Proteomes" id="UP001202328"/>
    </source>
</evidence>
<dbReference type="GO" id="GO:0003723">
    <property type="term" value="F:RNA binding"/>
    <property type="evidence" value="ECO:0007669"/>
    <property type="project" value="InterPro"/>
</dbReference>
<dbReference type="GO" id="GO:0009451">
    <property type="term" value="P:RNA modification"/>
    <property type="evidence" value="ECO:0007669"/>
    <property type="project" value="InterPro"/>
</dbReference>
<dbReference type="FunFam" id="1.25.40.10:FF:000285">
    <property type="entry name" value="Pentatricopeptide repeat-containing protein, chloroplastic"/>
    <property type="match status" value="1"/>
</dbReference>
<dbReference type="Pfam" id="PF01535">
    <property type="entry name" value="PPR"/>
    <property type="match status" value="3"/>
</dbReference>
<dbReference type="Proteomes" id="UP001202328">
    <property type="component" value="Unassembled WGS sequence"/>
</dbReference>
<proteinExistence type="predicted"/>
<keyword evidence="4" id="KW-1185">Reference proteome</keyword>
<protein>
    <recommendedName>
        <fullName evidence="5">Pentatricopeptide repeat-containing protein</fullName>
    </recommendedName>
</protein>
<dbReference type="PANTHER" id="PTHR24015">
    <property type="entry name" value="OS07G0578800 PROTEIN-RELATED"/>
    <property type="match status" value="1"/>
</dbReference>
<comment type="caution">
    <text evidence="3">The sequence shown here is derived from an EMBL/GenBank/DDBJ whole genome shotgun (WGS) entry which is preliminary data.</text>
</comment>
<dbReference type="EMBL" id="JAJJMB010017069">
    <property type="protein sequence ID" value="KAI3842318.1"/>
    <property type="molecule type" value="Genomic_DNA"/>
</dbReference>
<evidence type="ECO:0000256" key="2">
    <source>
        <dbReference type="PROSITE-ProRule" id="PRU00708"/>
    </source>
</evidence>
<evidence type="ECO:0000256" key="1">
    <source>
        <dbReference type="ARBA" id="ARBA00022737"/>
    </source>
</evidence>
<feature type="repeat" description="PPR" evidence="2">
    <location>
        <begin position="523"/>
        <end position="553"/>
    </location>
</feature>
<dbReference type="FunFam" id="1.25.40.10:FF:000309">
    <property type="entry name" value="Pentatricopeptide repeat-containing protein, chloroplastic"/>
    <property type="match status" value="1"/>
</dbReference>
<gene>
    <name evidence="3" type="ORF">MKW98_026108</name>
</gene>
<dbReference type="InterPro" id="IPR011990">
    <property type="entry name" value="TPR-like_helical_dom_sf"/>
</dbReference>
<dbReference type="InterPro" id="IPR046960">
    <property type="entry name" value="PPR_At4g14850-like_plant"/>
</dbReference>
<dbReference type="FunFam" id="1.25.40.10:FF:000730">
    <property type="entry name" value="Pentatricopeptide repeat-containing protein, chloroplastic"/>
    <property type="match status" value="1"/>
</dbReference>
<evidence type="ECO:0008006" key="5">
    <source>
        <dbReference type="Google" id="ProtNLM"/>
    </source>
</evidence>
<feature type="repeat" description="PPR" evidence="2">
    <location>
        <begin position="352"/>
        <end position="386"/>
    </location>
</feature>
<feature type="repeat" description="PPR" evidence="2">
    <location>
        <begin position="251"/>
        <end position="285"/>
    </location>
</feature>
<dbReference type="Pfam" id="PF13041">
    <property type="entry name" value="PPR_2"/>
    <property type="match status" value="3"/>
</dbReference>
<name>A0AAD4RY19_9MAGN</name>
<accession>A0AAD4RY19</accession>
<dbReference type="NCBIfam" id="TIGR00756">
    <property type="entry name" value="PPR"/>
    <property type="match status" value="6"/>
</dbReference>
<dbReference type="PROSITE" id="PS51375">
    <property type="entry name" value="PPR"/>
    <property type="match status" value="6"/>
</dbReference>
<sequence>MLLPAIFNAPQIPSHSIPYLLQPSPLPQNKKISKLPKTTSYRTTSCFVSESNSISSQQLEDYPFSGKNPAPGSHFSSKSVLIEQLEDPSLVGSWIQSCCNVKEVRRIHSIVIKGYERSVIYVDNNLISMYVRFGKLKEARNVFDKMSERNVVSWTAVFNGYLKVGLDDDEVLRLFNEFVVQGGRGNCQTFVCILNLCCRRFDFELGRQIHACIVKGNWSNVIVGSAVVYFYAQFGDLSGGFRVFDRMQERDVVCWTTMITACAQHGHGKKAISLFSRMLSEGFRPNEFTVCSVLKACGEEQELLFGRQLHGVIVKKMIKNDVFIGTSLLGMYVKCEEVHDARRIFNGMRRRNMVTWTSMISGYAQSGLGEDAIKLFRVMKRRHICVNNLTVVSILQACGSVGASKTGKEVHAQILKNSIENNIFIGSTLVWFYCKFGEYGYAAKVLQSMPDRDVVAWTAIITGCVHLGHGLEALQFLKQMLLEGVEPNQFTYTSVLKACAKLDDVLQGKWIHSFVNKTKTLPDVFVGSALIDMYSKCGHVSEAIQVFNSMPEKNFVSWKSMIIGYARNGQCNEALQLMYRMKAEGFEVDNYIKTTVISACGDIEWDLEFDQCIQL</sequence>